<name>A0A3M8H5K0_9BACI</name>
<evidence type="ECO:0008006" key="3">
    <source>
        <dbReference type="Google" id="ProtNLM"/>
    </source>
</evidence>
<dbReference type="Proteomes" id="UP000279909">
    <property type="component" value="Unassembled WGS sequence"/>
</dbReference>
<proteinExistence type="predicted"/>
<evidence type="ECO:0000313" key="1">
    <source>
        <dbReference type="EMBL" id="RNC97484.1"/>
    </source>
</evidence>
<organism evidence="1 2">
    <name type="scientific">Lysinibacillus halotolerans</name>
    <dbReference type="NCBI Taxonomy" id="1368476"/>
    <lineage>
        <taxon>Bacteria</taxon>
        <taxon>Bacillati</taxon>
        <taxon>Bacillota</taxon>
        <taxon>Bacilli</taxon>
        <taxon>Bacillales</taxon>
        <taxon>Bacillaceae</taxon>
        <taxon>Lysinibacillus</taxon>
    </lineage>
</organism>
<comment type="caution">
    <text evidence="1">The sequence shown here is derived from an EMBL/GenBank/DDBJ whole genome shotgun (WGS) entry which is preliminary data.</text>
</comment>
<dbReference type="EMBL" id="RHLQ01000047">
    <property type="protein sequence ID" value="RNC97484.1"/>
    <property type="molecule type" value="Genomic_DNA"/>
</dbReference>
<sequence length="106" mass="13125">MFVKIYEYHIQKDKVEQYLAIQEKASEIYNRYLDFHTVYLNSKTEETKWLEITRYKDEDTYHKGMELINEQKEIQDLFETFQSLLLTEKREIREEDFLEMKEIGKL</sequence>
<dbReference type="AlphaFoldDB" id="A0A3M8H5K0"/>
<reference evidence="1 2" key="1">
    <citation type="journal article" date="2014" name="Int. J. Syst. Evol. Microbiol.">
        <title>Lysinibacillus halotolerans sp. nov., isolated from saline-alkaline soil.</title>
        <authorList>
            <person name="Kong D."/>
            <person name="Wang Y."/>
            <person name="Zhao B."/>
            <person name="Li Y."/>
            <person name="Song J."/>
            <person name="Zhai Y."/>
            <person name="Zhang C."/>
            <person name="Wang H."/>
            <person name="Chen X."/>
            <person name="Zhao B."/>
            <person name="Ruan Z."/>
        </authorList>
    </citation>
    <scope>NUCLEOTIDE SEQUENCE [LARGE SCALE GENOMIC DNA]</scope>
    <source>
        <strain evidence="1 2">MCCC 1A12703</strain>
    </source>
</reference>
<evidence type="ECO:0000313" key="2">
    <source>
        <dbReference type="Proteomes" id="UP000279909"/>
    </source>
</evidence>
<dbReference type="RefSeq" id="WP_122973184.1">
    <property type="nucleotide sequence ID" value="NZ_RHLQ01000047.1"/>
</dbReference>
<protein>
    <recommendedName>
        <fullName evidence="3">ABM domain-containing protein</fullName>
    </recommendedName>
</protein>
<gene>
    <name evidence="1" type="ORF">EC501_15035</name>
</gene>
<keyword evidence="2" id="KW-1185">Reference proteome</keyword>
<dbReference type="OrthoDB" id="2376332at2"/>
<accession>A0A3M8H5K0</accession>